<feature type="compositionally biased region" description="Polar residues" evidence="11">
    <location>
        <begin position="96"/>
        <end position="109"/>
    </location>
</feature>
<reference evidence="12 13" key="1">
    <citation type="submission" date="2017-03" db="EMBL/GenBank/DDBJ databases">
        <title>Genomes of endolithic fungi from Antarctica.</title>
        <authorList>
            <person name="Coleine C."/>
            <person name="Masonjones S."/>
            <person name="Stajich J.E."/>
        </authorList>
    </citation>
    <scope>NUCLEOTIDE SEQUENCE [LARGE SCALE GENOMIC DNA]</scope>
    <source>
        <strain evidence="12 13">CCFEE 5187</strain>
    </source>
</reference>
<evidence type="ECO:0000256" key="3">
    <source>
        <dbReference type="ARBA" id="ARBA00022617"/>
    </source>
</evidence>
<dbReference type="Proteomes" id="UP000308768">
    <property type="component" value="Unassembled WGS sequence"/>
</dbReference>
<dbReference type="OrthoDB" id="1158011at2759"/>
<evidence type="ECO:0000256" key="6">
    <source>
        <dbReference type="ARBA" id="ARBA00023004"/>
    </source>
</evidence>
<keyword evidence="13" id="KW-1185">Reference proteome</keyword>
<keyword evidence="7 10" id="KW-0496">Mitochondrion</keyword>
<evidence type="ECO:0000256" key="1">
    <source>
        <dbReference type="ARBA" id="ARBA00004273"/>
    </source>
</evidence>
<evidence type="ECO:0000256" key="2">
    <source>
        <dbReference type="ARBA" id="ARBA00007255"/>
    </source>
</evidence>
<accession>A0A4U0VUT4</accession>
<keyword evidence="8 10" id="KW-0472">Membrane</keyword>
<dbReference type="InterPro" id="IPR000511">
    <property type="entry name" value="Holocyt_c/c1_synthase"/>
</dbReference>
<feature type="compositionally biased region" description="Low complexity" evidence="11">
    <location>
        <begin position="79"/>
        <end position="89"/>
    </location>
</feature>
<feature type="region of interest" description="Disordered" evidence="11">
    <location>
        <begin position="1"/>
        <end position="109"/>
    </location>
</feature>
<keyword evidence="6 10" id="KW-0408">Iron</keyword>
<proteinExistence type="inferred from homology"/>
<evidence type="ECO:0000256" key="9">
    <source>
        <dbReference type="ARBA" id="ARBA00023239"/>
    </source>
</evidence>
<dbReference type="STRING" id="331657.A0A4U0VUT4"/>
<keyword evidence="4 10" id="KW-0479">Metal-binding</keyword>
<evidence type="ECO:0000256" key="11">
    <source>
        <dbReference type="SAM" id="MobiDB-lite"/>
    </source>
</evidence>
<gene>
    <name evidence="12" type="ORF">B0A49_11813</name>
</gene>
<dbReference type="EC" id="4.4.1.17" evidence="10"/>
<comment type="caution">
    <text evidence="12">The sequence shown here is derived from an EMBL/GenBank/DDBJ whole genome shotgun (WGS) entry which is preliminary data.</text>
</comment>
<evidence type="ECO:0000256" key="8">
    <source>
        <dbReference type="ARBA" id="ARBA00023136"/>
    </source>
</evidence>
<comment type="subcellular location">
    <subcellularLocation>
        <location evidence="1 10">Mitochondrion inner membrane</location>
    </subcellularLocation>
</comment>
<evidence type="ECO:0000256" key="4">
    <source>
        <dbReference type="ARBA" id="ARBA00022723"/>
    </source>
</evidence>
<keyword evidence="9 10" id="KW-0456">Lyase</keyword>
<name>A0A4U0VUT4_9PEZI</name>
<evidence type="ECO:0000256" key="7">
    <source>
        <dbReference type="ARBA" id="ARBA00023128"/>
    </source>
</evidence>
<comment type="catalytic activity">
    <reaction evidence="10">
        <text>holo-[cytochrome c] = apo-[cytochrome c] + heme b</text>
        <dbReference type="Rhea" id="RHEA:22648"/>
        <dbReference type="Rhea" id="RHEA-COMP:10725"/>
        <dbReference type="Rhea" id="RHEA-COMP:10726"/>
        <dbReference type="ChEBI" id="CHEBI:29950"/>
        <dbReference type="ChEBI" id="CHEBI:60344"/>
        <dbReference type="ChEBI" id="CHEBI:83739"/>
        <dbReference type="EC" id="4.4.1.17"/>
    </reaction>
</comment>
<comment type="similarity">
    <text evidence="2 10">Belongs to the cytochrome c-type heme lyase family.</text>
</comment>
<evidence type="ECO:0000313" key="12">
    <source>
        <dbReference type="EMBL" id="TKA53368.1"/>
    </source>
</evidence>
<dbReference type="GO" id="GO:0004408">
    <property type="term" value="F:holocytochrome-c synthase activity"/>
    <property type="evidence" value="ECO:0007669"/>
    <property type="project" value="UniProtKB-EC"/>
</dbReference>
<keyword evidence="3 10" id="KW-0349">Heme</keyword>
<evidence type="ECO:0000313" key="13">
    <source>
        <dbReference type="Proteomes" id="UP000308768"/>
    </source>
</evidence>
<evidence type="ECO:0000256" key="5">
    <source>
        <dbReference type="ARBA" id="ARBA00022792"/>
    </source>
</evidence>
<keyword evidence="5 10" id="KW-0999">Mitochondrion inner membrane</keyword>
<protein>
    <recommendedName>
        <fullName evidence="10">Holocytochrome c-type synthase</fullName>
        <ecNumber evidence="10">4.4.1.17</ecNumber>
    </recommendedName>
</protein>
<comment type="function">
    <text evidence="10">Lyase that catalyzes the covalent linking of the heme group to the cytochrome C apoprotein to produce the mature functional cytochrome.</text>
</comment>
<evidence type="ECO:0000256" key="10">
    <source>
        <dbReference type="RuleBase" id="RU363130"/>
    </source>
</evidence>
<dbReference type="Pfam" id="PF01265">
    <property type="entry name" value="Cyto_heme_lyase"/>
    <property type="match status" value="1"/>
</dbReference>
<organism evidence="12 13">
    <name type="scientific">Cryomyces minteri</name>
    <dbReference type="NCBI Taxonomy" id="331657"/>
    <lineage>
        <taxon>Eukaryota</taxon>
        <taxon>Fungi</taxon>
        <taxon>Dikarya</taxon>
        <taxon>Ascomycota</taxon>
        <taxon>Pezizomycotina</taxon>
        <taxon>Dothideomycetes</taxon>
        <taxon>Dothideomycetes incertae sedis</taxon>
        <taxon>Cryomyces</taxon>
    </lineage>
</organism>
<dbReference type="GO" id="GO:0046872">
    <property type="term" value="F:metal ion binding"/>
    <property type="evidence" value="ECO:0007669"/>
    <property type="project" value="UniProtKB-KW"/>
</dbReference>
<dbReference type="GO" id="GO:0005743">
    <property type="term" value="C:mitochondrial inner membrane"/>
    <property type="evidence" value="ECO:0007669"/>
    <property type="project" value="UniProtKB-SubCell"/>
</dbReference>
<feature type="compositionally biased region" description="Low complexity" evidence="11">
    <location>
        <begin position="35"/>
        <end position="51"/>
    </location>
</feature>
<sequence>MGWFWADVAPSAQVAPHPISRSDASPPPGCPMHKSPASSSSTPRSAASPPSKVMAPSTPAGACPYVPPEKGDSSPPPSKSWSSSATLSKLNPLNYMPSSISNQRAENQS</sequence>
<dbReference type="AlphaFoldDB" id="A0A4U0VUT4"/>
<feature type="non-terminal residue" evidence="12">
    <location>
        <position position="109"/>
    </location>
</feature>
<dbReference type="EMBL" id="NAJN01002391">
    <property type="protein sequence ID" value="TKA53368.1"/>
    <property type="molecule type" value="Genomic_DNA"/>
</dbReference>